<keyword evidence="2" id="KW-0472">Membrane</keyword>
<dbReference type="AlphaFoldDB" id="A0ABD2JJ06"/>
<evidence type="ECO:0000313" key="4">
    <source>
        <dbReference type="Proteomes" id="UP001620645"/>
    </source>
</evidence>
<sequence length="450" mass="49796">MPPASMPAWARQWQKFFVERAGIDSLHFGLLLLMLLSLLMLFLTIMSVFIRFCCCAHRPSRHRKCSTTETLPKRTSSNGGFFSGTNEERRCLLQPNGICAGQAQQKQENARTEEQQKTEQREGQAVAGTKADDSEQSAPSFRQQPIAENVTTIDETITPPPKCKTNSTPLMAHRGQLLPPHRMTAHLPAESPPPPRRFATGGRTQVLPLTAQNCRRVTPLVMLMADQQQQQHQHRQQQIARGRMPTTPADSRATTTTGTNSAMKSCATIHEDPEETNRLLSDELLSIDRTFVSVGDEQLQQNMYYAAHRLPINQPPPTFEVQPPSYSPPEPPNNKPLLINICRESINFSRCSYGGAQTPLNTTTGSSSADPSVDSILNGGGRRGAQVRISELESEINADGMPNCANANAGQLEPSCHAVLCRRVPRSISQQLELMNMAQQQQQSSPDQQQ</sequence>
<keyword evidence="2" id="KW-1133">Transmembrane helix</keyword>
<proteinExistence type="predicted"/>
<evidence type="ECO:0000256" key="1">
    <source>
        <dbReference type="SAM" id="MobiDB-lite"/>
    </source>
</evidence>
<keyword evidence="2" id="KW-0812">Transmembrane</keyword>
<feature type="region of interest" description="Disordered" evidence="1">
    <location>
        <begin position="362"/>
        <end position="382"/>
    </location>
</feature>
<gene>
    <name evidence="3" type="ORF">niasHS_005462</name>
</gene>
<feature type="compositionally biased region" description="Low complexity" evidence="1">
    <location>
        <begin position="246"/>
        <end position="260"/>
    </location>
</feature>
<name>A0ABD2JJ06_HETSC</name>
<evidence type="ECO:0000313" key="3">
    <source>
        <dbReference type="EMBL" id="KAL3090550.1"/>
    </source>
</evidence>
<organism evidence="3 4">
    <name type="scientific">Heterodera schachtii</name>
    <name type="common">Sugarbeet cyst nematode worm</name>
    <name type="synonym">Tylenchus schachtii</name>
    <dbReference type="NCBI Taxonomy" id="97005"/>
    <lineage>
        <taxon>Eukaryota</taxon>
        <taxon>Metazoa</taxon>
        <taxon>Ecdysozoa</taxon>
        <taxon>Nematoda</taxon>
        <taxon>Chromadorea</taxon>
        <taxon>Rhabditida</taxon>
        <taxon>Tylenchina</taxon>
        <taxon>Tylenchomorpha</taxon>
        <taxon>Tylenchoidea</taxon>
        <taxon>Heteroderidae</taxon>
        <taxon>Heteroderinae</taxon>
        <taxon>Heterodera</taxon>
    </lineage>
</organism>
<feature type="compositionally biased region" description="Basic and acidic residues" evidence="1">
    <location>
        <begin position="108"/>
        <end position="122"/>
    </location>
</feature>
<keyword evidence="4" id="KW-1185">Reference proteome</keyword>
<evidence type="ECO:0000256" key="2">
    <source>
        <dbReference type="SAM" id="Phobius"/>
    </source>
</evidence>
<comment type="caution">
    <text evidence="3">The sequence shown here is derived from an EMBL/GenBank/DDBJ whole genome shotgun (WGS) entry which is preliminary data.</text>
</comment>
<feature type="region of interest" description="Disordered" evidence="1">
    <location>
        <begin position="239"/>
        <end position="260"/>
    </location>
</feature>
<accession>A0ABD2JJ06</accession>
<dbReference type="EMBL" id="JBICCN010000142">
    <property type="protein sequence ID" value="KAL3090550.1"/>
    <property type="molecule type" value="Genomic_DNA"/>
</dbReference>
<reference evidence="3 4" key="1">
    <citation type="submission" date="2024-10" db="EMBL/GenBank/DDBJ databases">
        <authorList>
            <person name="Kim D."/>
        </authorList>
    </citation>
    <scope>NUCLEOTIDE SEQUENCE [LARGE SCALE GENOMIC DNA]</scope>
    <source>
        <strain evidence="3">Taebaek</strain>
    </source>
</reference>
<feature type="transmembrane region" description="Helical" evidence="2">
    <location>
        <begin position="28"/>
        <end position="54"/>
    </location>
</feature>
<feature type="region of interest" description="Disordered" evidence="1">
    <location>
        <begin position="102"/>
        <end position="148"/>
    </location>
</feature>
<protein>
    <submittedName>
        <fullName evidence="3">Uncharacterized protein</fullName>
    </submittedName>
</protein>
<dbReference type="Proteomes" id="UP001620645">
    <property type="component" value="Unassembled WGS sequence"/>
</dbReference>